<dbReference type="SUPFAM" id="SSF51735">
    <property type="entry name" value="NAD(P)-binding Rossmann-fold domains"/>
    <property type="match status" value="1"/>
</dbReference>
<protein>
    <submittedName>
        <fullName evidence="4">Oxidoreductase</fullName>
    </submittedName>
</protein>
<dbReference type="STRING" id="1101373.A9O67_01740"/>
<dbReference type="EMBL" id="LZDH01000034">
    <property type="protein sequence ID" value="OBS31375.1"/>
    <property type="molecule type" value="Genomic_DNA"/>
</dbReference>
<reference evidence="4 5" key="1">
    <citation type="submission" date="2016-06" db="EMBL/GenBank/DDBJ databases">
        <title>Genome sequence of Tepidimonas fonticaldi PL17.</title>
        <authorList>
            <person name="Pinnaka A.K."/>
        </authorList>
    </citation>
    <scope>NUCLEOTIDE SEQUENCE [LARGE SCALE GENOMIC DNA]</scope>
    <source>
        <strain evidence="4 5">PL17</strain>
    </source>
</reference>
<dbReference type="AlphaFoldDB" id="A0A1A6DX55"/>
<dbReference type="GO" id="GO:0000166">
    <property type="term" value="F:nucleotide binding"/>
    <property type="evidence" value="ECO:0007669"/>
    <property type="project" value="InterPro"/>
</dbReference>
<evidence type="ECO:0000259" key="2">
    <source>
        <dbReference type="Pfam" id="PF01408"/>
    </source>
</evidence>
<gene>
    <name evidence="4" type="ORF">A9O67_01740</name>
</gene>
<dbReference type="PANTHER" id="PTHR43818">
    <property type="entry name" value="BCDNA.GH03377"/>
    <property type="match status" value="1"/>
</dbReference>
<dbReference type="GO" id="GO:0016491">
    <property type="term" value="F:oxidoreductase activity"/>
    <property type="evidence" value="ECO:0007669"/>
    <property type="project" value="UniProtKB-KW"/>
</dbReference>
<sequence length="327" mass="36030">MTIHVALAGPGAFGQKHLDAIRNIPDVKVVSLIGREPAKTAEVAAHYGVPHTTTELAEALAMKEVDAVILCTPTQLHAAQAKACLQAGKHVQVEIPLCDVLREGEEVLALQRQTGLVAMVGHTRRFNPSHQWIHRRVVAGDYTVQQMDVQTYFFRRTNMNALGQPRSWTDHLLWHHAAHTVDLFAYQTRSPIVQAHAIQGPYHPELKIAMDMSIQLKAASGAICTLSLSFNNDGPLGTFFRYIGDTGTYIARYDDLVQSHSKGPETPVDVSGVDVSMNGIELQDREFFAAIREGREPNASVAQVLPCYQVLHQLEQQLLADNGPAPR</sequence>
<dbReference type="OrthoDB" id="8565814at2"/>
<evidence type="ECO:0000256" key="1">
    <source>
        <dbReference type="ARBA" id="ARBA00023002"/>
    </source>
</evidence>
<feature type="domain" description="Gfo/Idh/MocA-like oxidoreductase N-terminal" evidence="2">
    <location>
        <begin position="3"/>
        <end position="122"/>
    </location>
</feature>
<dbReference type="Gene3D" id="3.40.50.720">
    <property type="entry name" value="NAD(P)-binding Rossmann-like Domain"/>
    <property type="match status" value="1"/>
</dbReference>
<proteinExistence type="predicted"/>
<dbReference type="Gene3D" id="3.30.360.10">
    <property type="entry name" value="Dihydrodipicolinate Reductase, domain 2"/>
    <property type="match status" value="1"/>
</dbReference>
<dbReference type="InterPro" id="IPR036291">
    <property type="entry name" value="NAD(P)-bd_dom_sf"/>
</dbReference>
<dbReference type="Pfam" id="PF01408">
    <property type="entry name" value="GFO_IDH_MocA"/>
    <property type="match status" value="1"/>
</dbReference>
<accession>A0A1A6DX55</accession>
<feature type="domain" description="4-carboxy-2-hydroxymuconate-6-semialdehyde dehydrogenase-like C-terminal" evidence="3">
    <location>
        <begin position="128"/>
        <end position="274"/>
    </location>
</feature>
<evidence type="ECO:0000313" key="5">
    <source>
        <dbReference type="Proteomes" id="UP000091969"/>
    </source>
</evidence>
<dbReference type="PANTHER" id="PTHR43818:SF11">
    <property type="entry name" value="BCDNA.GH03377"/>
    <property type="match status" value="1"/>
</dbReference>
<comment type="caution">
    <text evidence="4">The sequence shown here is derived from an EMBL/GenBank/DDBJ whole genome shotgun (WGS) entry which is preliminary data.</text>
</comment>
<name>A0A1A6DX55_9BURK</name>
<dbReference type="InterPro" id="IPR050463">
    <property type="entry name" value="Gfo/Idh/MocA_oxidrdct_glycsds"/>
</dbReference>
<dbReference type="Proteomes" id="UP000091969">
    <property type="component" value="Unassembled WGS sequence"/>
</dbReference>
<evidence type="ECO:0000313" key="4">
    <source>
        <dbReference type="EMBL" id="OBS31375.1"/>
    </source>
</evidence>
<dbReference type="Pfam" id="PF19858">
    <property type="entry name" value="OxRdtase_C"/>
    <property type="match status" value="1"/>
</dbReference>
<evidence type="ECO:0000259" key="3">
    <source>
        <dbReference type="Pfam" id="PF19858"/>
    </source>
</evidence>
<dbReference type="InterPro" id="IPR000683">
    <property type="entry name" value="Gfo/Idh/MocA-like_OxRdtase_N"/>
</dbReference>
<organism evidence="4 5">
    <name type="scientific">Tepidimonas fonticaldi</name>
    <dbReference type="NCBI Taxonomy" id="1101373"/>
    <lineage>
        <taxon>Bacteria</taxon>
        <taxon>Pseudomonadati</taxon>
        <taxon>Pseudomonadota</taxon>
        <taxon>Betaproteobacteria</taxon>
        <taxon>Burkholderiales</taxon>
        <taxon>Tepidimonas</taxon>
    </lineage>
</organism>
<dbReference type="RefSeq" id="WP_068607495.1">
    <property type="nucleotide sequence ID" value="NZ_LZDH01000034.1"/>
</dbReference>
<dbReference type="InterPro" id="IPR045560">
    <property type="entry name" value="LigC_C"/>
</dbReference>
<keyword evidence="1" id="KW-0560">Oxidoreductase</keyword>
<dbReference type="SUPFAM" id="SSF55347">
    <property type="entry name" value="Glyceraldehyde-3-phosphate dehydrogenase-like, C-terminal domain"/>
    <property type="match status" value="1"/>
</dbReference>
<keyword evidence="5" id="KW-1185">Reference proteome</keyword>